<dbReference type="InterPro" id="IPR001466">
    <property type="entry name" value="Beta-lactam-related"/>
</dbReference>
<feature type="domain" description="Beta-lactamase-related" evidence="2">
    <location>
        <begin position="30"/>
        <end position="374"/>
    </location>
</feature>
<dbReference type="Proteomes" id="UP000192266">
    <property type="component" value="Unassembled WGS sequence"/>
</dbReference>
<dbReference type="STRING" id="645990.SAMN00120144_4316"/>
<sequence>MKKLYTLVLLLLSLRAGAQTGVPVSELAHFDAAIQQFVQRWDVLGASVALSRGDKLVYARAFGYADQARTTPLQPHHLMRVASLSKPITAMAIMKLVEEGRLELAHKAFGPEGYLSDAYYTEVIDDRRVYDITVQQLLEHSAGWDREKSCDGFASCDPIDFPEHVAQAMNVPNPVGDSTLVRFMLSKGLNFRPGARYAYSNIGYLVLGKIIEAVTLQPYEVWVRDHLLRPSGVREAHLGRNLLVDKQEREAEYDSHFQQSSCYGTGEVVPAAYGGCNVEAMSAHGGWIFTARDLTRLLMAVDGSSEKPGLLSAATIATMVEPSAVNARYAKGWQVNPAGNRWHSGCLDGTATYLVRAEKGYTWTILLNTRRDDAAFWQELDRLGWACVRGAAAWPAHNLVGPDQNAAQLTGTSLNKTSTLLKWANGTGNRRLVLMKADSPVDDFPLDGADYVANPRFGKGEPLAGGSFVVADGEADTVRVKDLDPNRAYFVRVVEYAKSETTSYQALYALEENATMILNEHLAEPYLVAAQTELHMEANSAYTELALQLVPASFSSDAHYLPSGILPSGSASPGLESLSNQQGRIRDSGRAVLRLFTK</sequence>
<evidence type="ECO:0000313" key="4">
    <source>
        <dbReference type="Proteomes" id="UP000192266"/>
    </source>
</evidence>
<protein>
    <submittedName>
        <fullName evidence="3">Beta-lactamase</fullName>
    </submittedName>
</protein>
<feature type="signal peptide" evidence="1">
    <location>
        <begin position="1"/>
        <end position="18"/>
    </location>
</feature>
<reference evidence="3 4" key="1">
    <citation type="submission" date="2017-04" db="EMBL/GenBank/DDBJ databases">
        <authorList>
            <person name="Afonso C.L."/>
            <person name="Miller P.J."/>
            <person name="Scott M.A."/>
            <person name="Spackman E."/>
            <person name="Goraichik I."/>
            <person name="Dimitrov K.M."/>
            <person name="Suarez D.L."/>
            <person name="Swayne D.E."/>
        </authorList>
    </citation>
    <scope>NUCLEOTIDE SEQUENCE [LARGE SCALE GENOMIC DNA]</scope>
    <source>
        <strain evidence="3 4">DSM 11622</strain>
    </source>
</reference>
<evidence type="ECO:0000259" key="2">
    <source>
        <dbReference type="Pfam" id="PF00144"/>
    </source>
</evidence>
<keyword evidence="4" id="KW-1185">Reference proteome</keyword>
<dbReference type="Gene3D" id="3.40.710.10">
    <property type="entry name" value="DD-peptidase/beta-lactamase superfamily"/>
    <property type="match status" value="1"/>
</dbReference>
<keyword evidence="1" id="KW-0732">Signal</keyword>
<dbReference type="PANTHER" id="PTHR46825">
    <property type="entry name" value="D-ALANYL-D-ALANINE-CARBOXYPEPTIDASE/ENDOPEPTIDASE AMPH"/>
    <property type="match status" value="1"/>
</dbReference>
<dbReference type="RefSeq" id="WP_159452010.1">
    <property type="nucleotide sequence ID" value="NZ_FWWW01000065.1"/>
</dbReference>
<evidence type="ECO:0000256" key="1">
    <source>
        <dbReference type="SAM" id="SignalP"/>
    </source>
</evidence>
<feature type="chain" id="PRO_5012822725" evidence="1">
    <location>
        <begin position="19"/>
        <end position="598"/>
    </location>
</feature>
<dbReference type="InterPro" id="IPR050491">
    <property type="entry name" value="AmpC-like"/>
</dbReference>
<organism evidence="3 4">
    <name type="scientific">Hymenobacter roseosalivarius DSM 11622</name>
    <dbReference type="NCBI Taxonomy" id="645990"/>
    <lineage>
        <taxon>Bacteria</taxon>
        <taxon>Pseudomonadati</taxon>
        <taxon>Bacteroidota</taxon>
        <taxon>Cytophagia</taxon>
        <taxon>Cytophagales</taxon>
        <taxon>Hymenobacteraceae</taxon>
        <taxon>Hymenobacter</taxon>
    </lineage>
</organism>
<name>A0A1W1VKI6_9BACT</name>
<dbReference type="Pfam" id="PF00144">
    <property type="entry name" value="Beta-lactamase"/>
    <property type="match status" value="1"/>
</dbReference>
<gene>
    <name evidence="3" type="ORF">SAMN00120144_4316</name>
</gene>
<accession>A0A1W1VKI6</accession>
<dbReference type="InterPro" id="IPR012338">
    <property type="entry name" value="Beta-lactam/transpept-like"/>
</dbReference>
<dbReference type="PANTHER" id="PTHR46825:SF9">
    <property type="entry name" value="BETA-LACTAMASE-RELATED DOMAIN-CONTAINING PROTEIN"/>
    <property type="match status" value="1"/>
</dbReference>
<evidence type="ECO:0000313" key="3">
    <source>
        <dbReference type="EMBL" id="SMB93862.1"/>
    </source>
</evidence>
<dbReference type="SUPFAM" id="SSF56601">
    <property type="entry name" value="beta-lactamase/transpeptidase-like"/>
    <property type="match status" value="1"/>
</dbReference>
<proteinExistence type="predicted"/>
<dbReference type="OrthoDB" id="9793489at2"/>
<dbReference type="EMBL" id="FWWW01000065">
    <property type="protein sequence ID" value="SMB93862.1"/>
    <property type="molecule type" value="Genomic_DNA"/>
</dbReference>
<dbReference type="AlphaFoldDB" id="A0A1W1VKI6"/>